<dbReference type="AlphaFoldDB" id="A0A8J6JDH8"/>
<feature type="transmembrane region" description="Helical" evidence="1">
    <location>
        <begin position="20"/>
        <end position="41"/>
    </location>
</feature>
<name>A0A8J6JDH8_9FIRM</name>
<evidence type="ECO:0000313" key="3">
    <source>
        <dbReference type="EMBL" id="MBC5738103.1"/>
    </source>
</evidence>
<proteinExistence type="predicted"/>
<organism evidence="3 4">
    <name type="scientific">Lawsonibacter faecis</name>
    <dbReference type="NCBI Taxonomy" id="2763052"/>
    <lineage>
        <taxon>Bacteria</taxon>
        <taxon>Bacillati</taxon>
        <taxon>Bacillota</taxon>
        <taxon>Clostridia</taxon>
        <taxon>Eubacteriales</taxon>
        <taxon>Oscillospiraceae</taxon>
        <taxon>Lawsonibacter</taxon>
    </lineage>
</organism>
<gene>
    <name evidence="3" type="ORF">H8S62_13910</name>
</gene>
<dbReference type="EMBL" id="JACOPQ010000012">
    <property type="protein sequence ID" value="MBC5738103.1"/>
    <property type="molecule type" value="Genomic_DNA"/>
</dbReference>
<keyword evidence="1" id="KW-0472">Membrane</keyword>
<feature type="domain" description="DUF4015" evidence="2">
    <location>
        <begin position="138"/>
        <end position="293"/>
    </location>
</feature>
<sequence length="385" mass="42516">MRRNNGYGSYRGKSKFRTFLKIVIAVLLIVLVLLVAAFFFLQQYMVVSADGIRFEIPFFQEQQPSPSQSTPVIVESRPPVIVTPSPTPEPEPEYTRMISLPGDALHDDNVKGLFDRYLAGDTAVEETYPGFGSATQLIFNMKGYDGNLGYISDVPLAREIKASGADAGRQDGIVMANDINGGVLYNAAYLSCFRDNTAPYNRNSLALRTNIGNWRGPGDIRWMSPQVEAARQYVIDLCAELIGKLQFTDLILDNAAFPSEGNLNLLVEGDRYDPATLTDTITGFYSDLRQTLDNTPKRDYPPFRLGIVTDKTTLDDGVNPLTGQTLDALCRYAERIYVDLEGADIAGYYDKLEAAGLEHPEENLIVILDAPPAGDVAYSWAVLPE</sequence>
<dbReference type="InterPro" id="IPR025275">
    <property type="entry name" value="DUF4015"/>
</dbReference>
<dbReference type="Pfam" id="PF13200">
    <property type="entry name" value="DUF4015"/>
    <property type="match status" value="1"/>
</dbReference>
<comment type="caution">
    <text evidence="3">The sequence shown here is derived from an EMBL/GenBank/DDBJ whole genome shotgun (WGS) entry which is preliminary data.</text>
</comment>
<dbReference type="RefSeq" id="WP_155148422.1">
    <property type="nucleotide sequence ID" value="NZ_JACOPQ010000012.1"/>
</dbReference>
<keyword evidence="4" id="KW-1185">Reference proteome</keyword>
<keyword evidence="1" id="KW-0812">Transmembrane</keyword>
<evidence type="ECO:0000256" key="1">
    <source>
        <dbReference type="SAM" id="Phobius"/>
    </source>
</evidence>
<reference evidence="3" key="1">
    <citation type="submission" date="2020-08" db="EMBL/GenBank/DDBJ databases">
        <title>Genome public.</title>
        <authorList>
            <person name="Liu C."/>
            <person name="Sun Q."/>
        </authorList>
    </citation>
    <scope>NUCLEOTIDE SEQUENCE</scope>
    <source>
        <strain evidence="3">NSJ-52</strain>
    </source>
</reference>
<accession>A0A8J6JDH8</accession>
<protein>
    <recommendedName>
        <fullName evidence="2">DUF4015 domain-containing protein</fullName>
    </recommendedName>
</protein>
<evidence type="ECO:0000313" key="4">
    <source>
        <dbReference type="Proteomes" id="UP000607645"/>
    </source>
</evidence>
<keyword evidence="1" id="KW-1133">Transmembrane helix</keyword>
<evidence type="ECO:0000259" key="2">
    <source>
        <dbReference type="Pfam" id="PF13200"/>
    </source>
</evidence>
<dbReference type="Proteomes" id="UP000607645">
    <property type="component" value="Unassembled WGS sequence"/>
</dbReference>